<dbReference type="InterPro" id="IPR050328">
    <property type="entry name" value="Dev_Immune_Receptor"/>
</dbReference>
<dbReference type="SUPFAM" id="SSF52058">
    <property type="entry name" value="L domain-like"/>
    <property type="match status" value="1"/>
</dbReference>
<dbReference type="InterPro" id="IPR032675">
    <property type="entry name" value="LRR_dom_sf"/>
</dbReference>
<keyword evidence="6" id="KW-1185">Reference proteome</keyword>
<dbReference type="InterPro" id="IPR003591">
    <property type="entry name" value="Leu-rich_rpt_typical-subtyp"/>
</dbReference>
<keyword evidence="1" id="KW-0433">Leucine-rich repeat</keyword>
<sequence length="1189" mass="129040">MPFGDTLRAAVSSLIAILSPIGFLLAMNYLDEHEEVEADFLLCALLVAEGVAFSLMLKGRGGGKGTNLVMILAIPVLSVCLHMTLDADMLPSASPLNNTKAEVPDLMFLSYPPAPPLPPLSCQWFNGDSVEAASLPLNSYPDPSLLPSSYLRSSVCLDDFSEGDLDKIEEAIDALDHVAFAAGVTDDEWQKEECKTWMKRVAHLATTPYCSPSSCAPLGFCDSDCHVGREFCGRMATYDGVLVKALPGGEFHAFVAGVVGDTIHCVVQVLQLMSGGGDDTKICAASASTFSNMAFGSTPYVDCLPLSVDDPNTFLRDATSTGSCALPLWDQHGAEVKAVKAHNDALVLDATNTTAADESVEEEEPPPRFPKWRSPAVVLVPAVMFLLLWVGDRLSVTKETADSLATVTPVLEGVPTSPPPSSSSSPAKELNFLAFFGATGVFVATAQIAVGVFSMFLGFRAENGDGIPAEQIAALYVISLVAVVRVFDTVVYWRTLVSKLLQIKAGKKDPLEMLDKLPRWLKRLVRLWKENFAIESAGKYSFVLVVAVEVVEFFVQTQNASKMARYLDWKVLRVYLDLISANSVLFGVFMILPEQFVSTSGIIAVDVLIDATYIMYFKKGTTSRPSCGIGVDLNPDMAVWSLDLSWCGLEEFEKWREEYAGLEVLDLSNNELIELPGWLGGGEMGKLRELRARRNKIETFVDGMLGGEEGELELVDLRDNEIVELPYDRASEARKYSLMDVESKATTLLFDGNLCAEEVDWGELGVDRLPARMGVGYDNGGFSRSLRVLKMGRNELDESVFEELAAANYTRIEELDVSWNALGGVGEGVGSLEKLRKLDVSGNKGIRAAGLVAAPQDLEVLNASFCDVVEITARQAVALQDHNMTLHGNPVTRLEWQYQGELKKIPAWLRTLEKVTYANLEYGDVKEMQGGAFPPSLKQLTIRNQHGDGLRLHPDSFDGLPNLWYLNANNNKIKENDMHPGLFAGATRLRELWMYGNTEMRRFNATELFPGGSETMDFLHLSNCGLTEGTDFQGLKYSSLGSNAECESCDAGWFGAVVGSSSADDCQQCEAGFSTGNSLLPALVDLGKPASCIPNCGVGEGDCNDHDDCAHDLLCFHRDSSDEQVPGCAVGGSGDVGPNDYCYDPLVESLGAEKCGACPTGKYSVGGDDCQQCEEGWLLFAVDRDGCAL</sequence>
<organism evidence="5 6">
    <name type="scientific">Tetraparma gracilis</name>
    <dbReference type="NCBI Taxonomy" id="2962635"/>
    <lineage>
        <taxon>Eukaryota</taxon>
        <taxon>Sar</taxon>
        <taxon>Stramenopiles</taxon>
        <taxon>Ochrophyta</taxon>
        <taxon>Bolidophyceae</taxon>
        <taxon>Parmales</taxon>
        <taxon>Triparmaceae</taxon>
        <taxon>Tetraparma</taxon>
    </lineage>
</organism>
<accession>A0ABQ6MGA7</accession>
<keyword evidence="4" id="KW-1133">Transmembrane helix</keyword>
<protein>
    <submittedName>
        <fullName evidence="5">Uncharacterized protein</fullName>
    </submittedName>
</protein>
<comment type="caution">
    <text evidence="5">The sequence shown here is derived from an EMBL/GenBank/DDBJ whole genome shotgun (WGS) entry which is preliminary data.</text>
</comment>
<feature type="transmembrane region" description="Helical" evidence="4">
    <location>
        <begin position="372"/>
        <end position="390"/>
    </location>
</feature>
<feature type="transmembrane region" description="Helical" evidence="4">
    <location>
        <begin position="471"/>
        <end position="493"/>
    </location>
</feature>
<keyword evidence="4" id="KW-0812">Transmembrane</keyword>
<dbReference type="Proteomes" id="UP001165060">
    <property type="component" value="Unassembled WGS sequence"/>
</dbReference>
<evidence type="ECO:0000256" key="3">
    <source>
        <dbReference type="ARBA" id="ARBA00022737"/>
    </source>
</evidence>
<evidence type="ECO:0000313" key="6">
    <source>
        <dbReference type="Proteomes" id="UP001165060"/>
    </source>
</evidence>
<feature type="transmembrane region" description="Helical" evidence="4">
    <location>
        <begin position="38"/>
        <end position="56"/>
    </location>
</feature>
<dbReference type="SMART" id="SM00369">
    <property type="entry name" value="LRR_TYP"/>
    <property type="match status" value="3"/>
</dbReference>
<keyword evidence="4" id="KW-0472">Membrane</keyword>
<reference evidence="5 6" key="1">
    <citation type="journal article" date="2023" name="Commun. Biol.">
        <title>Genome analysis of Parmales, the sister group of diatoms, reveals the evolutionary specialization of diatoms from phago-mixotrophs to photoautotrophs.</title>
        <authorList>
            <person name="Ban H."/>
            <person name="Sato S."/>
            <person name="Yoshikawa S."/>
            <person name="Yamada K."/>
            <person name="Nakamura Y."/>
            <person name="Ichinomiya M."/>
            <person name="Sato N."/>
            <person name="Blanc-Mathieu R."/>
            <person name="Endo H."/>
            <person name="Kuwata A."/>
            <person name="Ogata H."/>
        </authorList>
    </citation>
    <scope>NUCLEOTIDE SEQUENCE [LARGE SCALE GENOMIC DNA]</scope>
</reference>
<keyword evidence="2" id="KW-0732">Signal</keyword>
<evidence type="ECO:0000256" key="1">
    <source>
        <dbReference type="ARBA" id="ARBA00022614"/>
    </source>
</evidence>
<proteinExistence type="predicted"/>
<dbReference type="Gene3D" id="3.80.10.10">
    <property type="entry name" value="Ribonuclease Inhibitor"/>
    <property type="match status" value="3"/>
</dbReference>
<evidence type="ECO:0000313" key="5">
    <source>
        <dbReference type="EMBL" id="GMI25808.1"/>
    </source>
</evidence>
<dbReference type="EMBL" id="BRYB01001439">
    <property type="protein sequence ID" value="GMI25808.1"/>
    <property type="molecule type" value="Genomic_DNA"/>
</dbReference>
<evidence type="ECO:0000256" key="2">
    <source>
        <dbReference type="ARBA" id="ARBA00022729"/>
    </source>
</evidence>
<dbReference type="PANTHER" id="PTHR24373:SF275">
    <property type="entry name" value="TIR DOMAIN-CONTAINING PROTEIN"/>
    <property type="match status" value="1"/>
</dbReference>
<evidence type="ECO:0000256" key="4">
    <source>
        <dbReference type="SAM" id="Phobius"/>
    </source>
</evidence>
<gene>
    <name evidence="5" type="ORF">TeGR_g2510</name>
</gene>
<feature type="transmembrane region" description="Helical" evidence="4">
    <location>
        <begin position="7"/>
        <end position="26"/>
    </location>
</feature>
<dbReference type="Pfam" id="PF00560">
    <property type="entry name" value="LRR_1"/>
    <property type="match status" value="1"/>
</dbReference>
<dbReference type="InterPro" id="IPR001611">
    <property type="entry name" value="Leu-rich_rpt"/>
</dbReference>
<name>A0ABQ6MGA7_9STRA</name>
<feature type="transmembrane region" description="Helical" evidence="4">
    <location>
        <begin position="572"/>
        <end position="592"/>
    </location>
</feature>
<feature type="transmembrane region" description="Helical" evidence="4">
    <location>
        <begin position="432"/>
        <end position="459"/>
    </location>
</feature>
<keyword evidence="3" id="KW-0677">Repeat</keyword>
<dbReference type="PANTHER" id="PTHR24373">
    <property type="entry name" value="SLIT RELATED LEUCINE-RICH REPEAT NEURONAL PROTEIN"/>
    <property type="match status" value="1"/>
</dbReference>
<feature type="transmembrane region" description="Helical" evidence="4">
    <location>
        <begin position="68"/>
        <end position="85"/>
    </location>
</feature>